<proteinExistence type="predicted"/>
<evidence type="ECO:0000313" key="2">
    <source>
        <dbReference type="Proteomes" id="UP001055439"/>
    </source>
</evidence>
<protein>
    <submittedName>
        <fullName evidence="1">Uncharacterized protein</fullName>
    </submittedName>
</protein>
<keyword evidence="2" id="KW-1185">Reference proteome</keyword>
<dbReference type="Proteomes" id="UP001055439">
    <property type="component" value="Chromosome 4"/>
</dbReference>
<dbReference type="AlphaFoldDB" id="A0A9E7JXU4"/>
<sequence length="73" mass="8246">MKEDGGDVMPTVVGGLLVLLWSSVPDQTNKGCDCRRRKKKNCKKERGEIGETGMEESWKRFSTPQEDNDVFVV</sequence>
<dbReference type="EMBL" id="CP097506">
    <property type="protein sequence ID" value="URD97650.1"/>
    <property type="molecule type" value="Genomic_DNA"/>
</dbReference>
<evidence type="ECO:0000313" key="1">
    <source>
        <dbReference type="EMBL" id="URD97650.1"/>
    </source>
</evidence>
<gene>
    <name evidence="1" type="ORF">MUK42_06816</name>
</gene>
<reference evidence="1" key="1">
    <citation type="submission" date="2022-05" db="EMBL/GenBank/DDBJ databases">
        <title>The Musa troglodytarum L. genome provides insights into the mechanism of non-climacteric behaviour and enrichment of carotenoids.</title>
        <authorList>
            <person name="Wang J."/>
        </authorList>
    </citation>
    <scope>NUCLEOTIDE SEQUENCE</scope>
    <source>
        <tissue evidence="1">Leaf</tissue>
    </source>
</reference>
<organism evidence="1 2">
    <name type="scientific">Musa troglodytarum</name>
    <name type="common">fe'i banana</name>
    <dbReference type="NCBI Taxonomy" id="320322"/>
    <lineage>
        <taxon>Eukaryota</taxon>
        <taxon>Viridiplantae</taxon>
        <taxon>Streptophyta</taxon>
        <taxon>Embryophyta</taxon>
        <taxon>Tracheophyta</taxon>
        <taxon>Spermatophyta</taxon>
        <taxon>Magnoliopsida</taxon>
        <taxon>Liliopsida</taxon>
        <taxon>Zingiberales</taxon>
        <taxon>Musaceae</taxon>
        <taxon>Musa</taxon>
    </lineage>
</organism>
<accession>A0A9E7JXU4</accession>
<name>A0A9E7JXU4_9LILI</name>